<keyword evidence="3 7" id="KW-0805">Transcription regulation</keyword>
<evidence type="ECO:0000313" key="10">
    <source>
        <dbReference type="Proteomes" id="UP000769528"/>
    </source>
</evidence>
<reference evidence="9" key="2">
    <citation type="submission" date="2021-01" db="EMBL/GenBank/DDBJ databases">
        <authorList>
            <person name="Schikora-Tamarit M.A."/>
        </authorList>
    </citation>
    <scope>NUCLEOTIDE SEQUENCE</scope>
    <source>
        <strain evidence="9">CBS6341</strain>
    </source>
</reference>
<comment type="caution">
    <text evidence="9">The sequence shown here is derived from an EMBL/GenBank/DDBJ whole genome shotgun (WGS) entry which is preliminary data.</text>
</comment>
<dbReference type="GO" id="GO:0045944">
    <property type="term" value="P:positive regulation of transcription by RNA polymerase II"/>
    <property type="evidence" value="ECO:0007669"/>
    <property type="project" value="UniProtKB-ARBA"/>
</dbReference>
<dbReference type="GO" id="GO:0003712">
    <property type="term" value="F:transcription coregulator activity"/>
    <property type="evidence" value="ECO:0007669"/>
    <property type="project" value="InterPro"/>
</dbReference>
<evidence type="ECO:0000259" key="8">
    <source>
        <dbReference type="Pfam" id="PF10744"/>
    </source>
</evidence>
<dbReference type="OrthoDB" id="5310959at2759"/>
<comment type="similarity">
    <text evidence="2 7">Belongs to the Mediator complex subunit 1 family.</text>
</comment>
<feature type="domain" description="Mediator complex subunit Med1" evidence="8">
    <location>
        <begin position="11"/>
        <end position="149"/>
    </location>
</feature>
<keyword evidence="10" id="KW-1185">Reference proteome</keyword>
<evidence type="ECO:0000256" key="6">
    <source>
        <dbReference type="ARBA" id="ARBA00023242"/>
    </source>
</evidence>
<protein>
    <recommendedName>
        <fullName evidence="7">Mediator of RNA polymerase II transcription subunit 1</fullName>
    </recommendedName>
    <alternativeName>
        <fullName evidence="7">Mediator complex subunit 1</fullName>
    </alternativeName>
</protein>
<evidence type="ECO:0000313" key="9">
    <source>
        <dbReference type="EMBL" id="KAH3680832.1"/>
    </source>
</evidence>
<name>A0A9P8Q091_9ASCO</name>
<evidence type="ECO:0000256" key="5">
    <source>
        <dbReference type="ARBA" id="ARBA00023163"/>
    </source>
</evidence>
<evidence type="ECO:0000256" key="4">
    <source>
        <dbReference type="ARBA" id="ARBA00023159"/>
    </source>
</evidence>
<organism evidence="9 10">
    <name type="scientific">Wickerhamomyces mucosus</name>
    <dbReference type="NCBI Taxonomy" id="1378264"/>
    <lineage>
        <taxon>Eukaryota</taxon>
        <taxon>Fungi</taxon>
        <taxon>Dikarya</taxon>
        <taxon>Ascomycota</taxon>
        <taxon>Saccharomycotina</taxon>
        <taxon>Saccharomycetes</taxon>
        <taxon>Phaffomycetales</taxon>
        <taxon>Wickerhamomycetaceae</taxon>
        <taxon>Wickerhamomyces</taxon>
    </lineage>
</organism>
<evidence type="ECO:0000256" key="7">
    <source>
        <dbReference type="RuleBase" id="RU364059"/>
    </source>
</evidence>
<dbReference type="Pfam" id="PF10744">
    <property type="entry name" value="Med1"/>
    <property type="match status" value="1"/>
</dbReference>
<sequence>MSDTFHQNLSQIIKILKSSPGSITVQNIQRLSNIYKFETFIEKLNNTENLKRLSIAGKILVIDIDFQERRDGKLLVKDVKLILANNNNNFSYFNSKTNENILVNSLTKYENLKIFDDILESLSVMDNFTQDDFDLFDYYMNIYEYLKSHGAVILNYNNKFEILFEDKFKIGLINDDSLSLSKITNDFRLDKIMIKEVGLIIETTKVLFAPKDFLDIITLSEESVSIFNANDIYKCKKSQEITLQGFEFYLKGLVWIKKYYQTNLLKLPKVFTLLLKYDIVIEILSSLKEQFNVIDKFEELENEDLIFQEFQEKNEESVIDSDQHFITISSLNESVEFKSDLEILNAKFHIDTEESLSQFNDRIIGFKKLLLEYNLLELQ</sequence>
<keyword evidence="6 7" id="KW-0539">Nucleus</keyword>
<evidence type="ECO:0000256" key="2">
    <source>
        <dbReference type="ARBA" id="ARBA00006210"/>
    </source>
</evidence>
<proteinExistence type="inferred from homology"/>
<comment type="subcellular location">
    <subcellularLocation>
        <location evidence="1 7">Nucleus</location>
    </subcellularLocation>
</comment>
<reference evidence="9" key="1">
    <citation type="journal article" date="2021" name="Open Biol.">
        <title>Shared evolutionary footprints suggest mitochondrial oxidative damage underlies multiple complex I losses in fungi.</title>
        <authorList>
            <person name="Schikora-Tamarit M.A."/>
            <person name="Marcet-Houben M."/>
            <person name="Nosek J."/>
            <person name="Gabaldon T."/>
        </authorList>
    </citation>
    <scope>NUCLEOTIDE SEQUENCE</scope>
    <source>
        <strain evidence="9">CBS6341</strain>
    </source>
</reference>
<dbReference type="InterPro" id="IPR019680">
    <property type="entry name" value="Mediator_Med1"/>
</dbReference>
<dbReference type="Proteomes" id="UP000769528">
    <property type="component" value="Unassembled WGS sequence"/>
</dbReference>
<accession>A0A9P8Q091</accession>
<comment type="function">
    <text evidence="7">Component of the Mediator complex, a coactivator involved in the regulated transcription of nearly all RNA polymerase II-dependent genes. Mediator functions as a bridge to convey information from gene-specific regulatory proteins to the basal RNA polymerase II transcription machinery. Mediator is recruited to promoters by direct interactions with regulatory proteins and serves as a scaffold for the assembly of a functional preinitiation complex with RNA polymerase II and the general transcription factors.</text>
</comment>
<dbReference type="EMBL" id="JAEUBF010000033">
    <property type="protein sequence ID" value="KAH3680832.1"/>
    <property type="molecule type" value="Genomic_DNA"/>
</dbReference>
<gene>
    <name evidence="9" type="ORF">WICMUC_000100</name>
</gene>
<dbReference type="AlphaFoldDB" id="A0A9P8Q091"/>
<evidence type="ECO:0000256" key="3">
    <source>
        <dbReference type="ARBA" id="ARBA00023015"/>
    </source>
</evidence>
<evidence type="ECO:0000256" key="1">
    <source>
        <dbReference type="ARBA" id="ARBA00004123"/>
    </source>
</evidence>
<keyword evidence="5 7" id="KW-0804">Transcription</keyword>
<keyword evidence="4 7" id="KW-0010">Activator</keyword>
<dbReference type="GO" id="GO:0016592">
    <property type="term" value="C:mediator complex"/>
    <property type="evidence" value="ECO:0007669"/>
    <property type="project" value="InterPro"/>
</dbReference>